<dbReference type="PANTHER" id="PTHR15363:SF4">
    <property type="entry name" value="CUTICLE PROTEIN 16.5-RELATED"/>
    <property type="match status" value="1"/>
</dbReference>
<feature type="region of interest" description="Disordered" evidence="1">
    <location>
        <begin position="370"/>
        <end position="391"/>
    </location>
</feature>
<dbReference type="STRING" id="166423.A0A0N0BII5"/>
<feature type="region of interest" description="Disordered" evidence="1">
    <location>
        <begin position="1"/>
        <end position="122"/>
    </location>
</feature>
<dbReference type="GO" id="GO:0090575">
    <property type="term" value="C:RNA polymerase II transcription regulator complex"/>
    <property type="evidence" value="ECO:0007669"/>
    <property type="project" value="TreeGrafter"/>
</dbReference>
<dbReference type="PANTHER" id="PTHR15363">
    <property type="entry name" value="POU DOMAIN CLASS 2-ASSOCIATING FACTOR 1"/>
    <property type="match status" value="1"/>
</dbReference>
<gene>
    <name evidence="2" type="ORF">WN51_09262</name>
</gene>
<evidence type="ECO:0000313" key="2">
    <source>
        <dbReference type="EMBL" id="KOX77598.1"/>
    </source>
</evidence>
<dbReference type="GO" id="GO:0003713">
    <property type="term" value="F:transcription coactivator activity"/>
    <property type="evidence" value="ECO:0007669"/>
    <property type="project" value="TreeGrafter"/>
</dbReference>
<dbReference type="OrthoDB" id="7617327at2759"/>
<accession>A0A0N0BII5</accession>
<proteinExistence type="predicted"/>
<dbReference type="EMBL" id="KQ435729">
    <property type="protein sequence ID" value="KOX77598.1"/>
    <property type="molecule type" value="Genomic_DNA"/>
</dbReference>
<dbReference type="Proteomes" id="UP000053105">
    <property type="component" value="Unassembled WGS sequence"/>
</dbReference>
<name>A0A0N0BII5_9HYME</name>
<organism evidence="2 3">
    <name type="scientific">Melipona quadrifasciata</name>
    <dbReference type="NCBI Taxonomy" id="166423"/>
    <lineage>
        <taxon>Eukaryota</taxon>
        <taxon>Metazoa</taxon>
        <taxon>Ecdysozoa</taxon>
        <taxon>Arthropoda</taxon>
        <taxon>Hexapoda</taxon>
        <taxon>Insecta</taxon>
        <taxon>Pterygota</taxon>
        <taxon>Neoptera</taxon>
        <taxon>Endopterygota</taxon>
        <taxon>Hymenoptera</taxon>
        <taxon>Apocrita</taxon>
        <taxon>Aculeata</taxon>
        <taxon>Apoidea</taxon>
        <taxon>Anthophila</taxon>
        <taxon>Apidae</taxon>
        <taxon>Melipona</taxon>
    </lineage>
</organism>
<feature type="compositionally biased region" description="Low complexity" evidence="1">
    <location>
        <begin position="175"/>
        <end position="184"/>
    </location>
</feature>
<feature type="compositionally biased region" description="Basic residues" evidence="1">
    <location>
        <begin position="370"/>
        <end position="379"/>
    </location>
</feature>
<evidence type="ECO:0000256" key="1">
    <source>
        <dbReference type="SAM" id="MobiDB-lite"/>
    </source>
</evidence>
<reference evidence="2 3" key="1">
    <citation type="submission" date="2015-07" db="EMBL/GenBank/DDBJ databases">
        <title>The genome of Melipona quadrifasciata.</title>
        <authorList>
            <person name="Pan H."/>
            <person name="Kapheim K."/>
        </authorList>
    </citation>
    <scope>NUCLEOTIDE SEQUENCE [LARGE SCALE GENOMIC DNA]</scope>
    <source>
        <strain evidence="2">0111107301</strain>
        <tissue evidence="2">Whole body</tissue>
    </source>
</reference>
<evidence type="ECO:0000313" key="3">
    <source>
        <dbReference type="Proteomes" id="UP000053105"/>
    </source>
</evidence>
<protein>
    <submittedName>
        <fullName evidence="2">Pro-resilin</fullName>
    </submittedName>
</protein>
<dbReference type="AlphaFoldDB" id="A0A0N0BII5"/>
<dbReference type="GO" id="GO:0045944">
    <property type="term" value="P:positive regulation of transcription by RNA polymerase II"/>
    <property type="evidence" value="ECO:0007669"/>
    <property type="project" value="TreeGrafter"/>
</dbReference>
<sequence>MTSTPISGSYLPPSTSYGTPNLGGGGPSSTYGAPSNGGGRPSSSYGAPSSSYGAPPSSSYGAPPSSSYGAPPSSSYGAPSGGRPSSSYGAPSNGGGRPSSSYGAPSGGGGRPSSTYGAPGGGGGFGGGGLSSSYGAPSRGSSISASYSAPISGGGGISSSYGAPTGGGGGGGGYSRPSSTYGTPSTGGGSFGGTGGYSGGGGGYSGGGGGYSGGGGGYSGGGGGGNAYQWLTSKAFLNFSLPTGIRESLEKHAGSSNKVKVTGNFRLKATSSVYLRRYRENDFNNNLKSIIDTLAHRDQVASFILFGSSRCTFAYTSVTTSDITCTIFSNPFDHGSLFCNLTQEVKKKIQRTQRVSTAFPVGLSKGRTINRNHNRRWRNATHDDGDDNDEQ</sequence>
<feature type="compositionally biased region" description="Polar residues" evidence="1">
    <location>
        <begin position="1"/>
        <end position="19"/>
    </location>
</feature>
<feature type="region of interest" description="Disordered" evidence="1">
    <location>
        <begin position="166"/>
        <end position="187"/>
    </location>
</feature>
<keyword evidence="3" id="KW-1185">Reference proteome</keyword>
<feature type="compositionally biased region" description="Low complexity" evidence="1">
    <location>
        <begin position="41"/>
        <end position="91"/>
    </location>
</feature>